<accession>A0A3P5Z3L1</accession>
<feature type="compositionally biased region" description="Polar residues" evidence="1">
    <location>
        <begin position="9"/>
        <end position="20"/>
    </location>
</feature>
<proteinExistence type="predicted"/>
<protein>
    <submittedName>
        <fullName evidence="2">Uncharacterized protein</fullName>
    </submittedName>
</protein>
<organism evidence="2">
    <name type="scientific">Brassica campestris</name>
    <name type="common">Field mustard</name>
    <dbReference type="NCBI Taxonomy" id="3711"/>
    <lineage>
        <taxon>Eukaryota</taxon>
        <taxon>Viridiplantae</taxon>
        <taxon>Streptophyta</taxon>
        <taxon>Embryophyta</taxon>
        <taxon>Tracheophyta</taxon>
        <taxon>Spermatophyta</taxon>
        <taxon>Magnoliopsida</taxon>
        <taxon>eudicotyledons</taxon>
        <taxon>Gunneridae</taxon>
        <taxon>Pentapetalae</taxon>
        <taxon>rosids</taxon>
        <taxon>malvids</taxon>
        <taxon>Brassicales</taxon>
        <taxon>Brassicaceae</taxon>
        <taxon>Brassiceae</taxon>
        <taxon>Brassica</taxon>
    </lineage>
</organism>
<dbReference type="AlphaFoldDB" id="A0A3P5Z3L1"/>
<gene>
    <name evidence="2" type="ORF">BRAA05T20208Z</name>
</gene>
<reference evidence="2" key="1">
    <citation type="submission" date="2018-11" db="EMBL/GenBank/DDBJ databases">
        <authorList>
            <consortium name="Genoscope - CEA"/>
            <person name="William W."/>
        </authorList>
    </citation>
    <scope>NUCLEOTIDE SEQUENCE</scope>
</reference>
<name>A0A3P5Z3L1_BRACM</name>
<sequence>MRSLRNIVSLASPSPMNKTSVPRDPLLLNPLWVSTKQELWKNLLSEEDLKEKG</sequence>
<feature type="region of interest" description="Disordered" evidence="1">
    <location>
        <begin position="1"/>
        <end position="21"/>
    </location>
</feature>
<evidence type="ECO:0000313" key="2">
    <source>
        <dbReference type="EMBL" id="VDC70494.1"/>
    </source>
</evidence>
<evidence type="ECO:0000256" key="1">
    <source>
        <dbReference type="SAM" id="MobiDB-lite"/>
    </source>
</evidence>
<dbReference type="EMBL" id="LR031570">
    <property type="protein sequence ID" value="VDC70494.1"/>
    <property type="molecule type" value="Genomic_DNA"/>
</dbReference>